<sequence length="661" mass="76400">MKLSILTYPISFLILCSTPLISCSSGIIGTTPIRTEFSQRLLRRTTTEPALTLGELSSLTLPPVETKYRNQWTAELEKGFQKRALEIIDFYADRESYGNGYGENEKRSYPRAMLDFLAGNEEKAIAFLQQEDPQAEKHQHTDGIDYYYCFTLKGQIRKYFLYGKYFNPDYKQRMFEGAKKWTSEDPLNRPHPVYGLGDGSGRDWDISRRGRWVDGRNTDNLRAMRETSVYLMAEETGNEETRLIYKEKIQRYVWALYHIGMGEWDSEVYHGHTFAPYLNLYDFAKDPEVKLLAKAALDWMSVAAAIKYYRGGWGGPVKRDYGGGNVAMGSSSARTFWLYFGDTPLPNHHPEEDTLFFITSSYRPPLAAVALAHKNFKKPLEILSSKPLYENWKPGNSDEPGYWETQFFGNTYQMGSLAAKFPDGDVAPFKLMAYNTQRGVDYFVVNTGKKFVRPSKQPGDEIGQYRNLLIWLRPPSQSNFNFQIPKNSLAEIEDNIWFFKLEKTWLAVHPINLKPYQEVTHKKEKYSQEKFLTAAKNTNNFYGFVLEVGEKETHGNYNQFKENIKKKSQLNLEKLTRGIINYQGSNRQTLQLIYNTLNLLPMIIRDGDLHQWSENFALYNSQTKDKSPIFLGYKQGKLQVKSGGYEFTTEVNDEREVVTSR</sequence>
<keyword evidence="2" id="KW-1185">Reference proteome</keyword>
<dbReference type="EMBL" id="AAXW01000041">
    <property type="protein sequence ID" value="EAZ89603.1"/>
    <property type="molecule type" value="Genomic_DNA"/>
</dbReference>
<accession>A3IVD4</accession>
<gene>
    <name evidence="1" type="ORF">CY0110_08551</name>
</gene>
<protein>
    <submittedName>
        <fullName evidence="1">Uncharacterized protein</fullName>
    </submittedName>
</protein>
<organism evidence="1 2">
    <name type="scientific">Crocosphaera chwakensis CCY0110</name>
    <dbReference type="NCBI Taxonomy" id="391612"/>
    <lineage>
        <taxon>Bacteria</taxon>
        <taxon>Bacillati</taxon>
        <taxon>Cyanobacteriota</taxon>
        <taxon>Cyanophyceae</taxon>
        <taxon>Oscillatoriophycideae</taxon>
        <taxon>Chroococcales</taxon>
        <taxon>Aphanothecaceae</taxon>
        <taxon>Crocosphaera</taxon>
        <taxon>Crocosphaera chwakensis</taxon>
    </lineage>
</organism>
<dbReference type="AlphaFoldDB" id="A3IVD4"/>
<dbReference type="RefSeq" id="WP_008277344.1">
    <property type="nucleotide sequence ID" value="NZ_AAXW01000041.1"/>
</dbReference>
<dbReference type="Proteomes" id="UP000003781">
    <property type="component" value="Unassembled WGS sequence"/>
</dbReference>
<proteinExistence type="predicted"/>
<dbReference type="OrthoDB" id="568873at2"/>
<reference evidence="1 2" key="1">
    <citation type="submission" date="2007-03" db="EMBL/GenBank/DDBJ databases">
        <authorList>
            <person name="Stal L."/>
            <person name="Ferriera S."/>
            <person name="Johnson J."/>
            <person name="Kravitz S."/>
            <person name="Beeson K."/>
            <person name="Sutton G."/>
            <person name="Rogers Y.-H."/>
            <person name="Friedman R."/>
            <person name="Frazier M."/>
            <person name="Venter J.C."/>
        </authorList>
    </citation>
    <scope>NUCLEOTIDE SEQUENCE [LARGE SCALE GENOMIC DNA]</scope>
    <source>
        <strain evidence="1 2">CCY0110</strain>
    </source>
</reference>
<dbReference type="eggNOG" id="ENOG502Z86Y">
    <property type="taxonomic scope" value="Bacteria"/>
</dbReference>
<comment type="caution">
    <text evidence="1">The sequence shown here is derived from an EMBL/GenBank/DDBJ whole genome shotgun (WGS) entry which is preliminary data.</text>
</comment>
<evidence type="ECO:0000313" key="1">
    <source>
        <dbReference type="EMBL" id="EAZ89603.1"/>
    </source>
</evidence>
<evidence type="ECO:0000313" key="2">
    <source>
        <dbReference type="Proteomes" id="UP000003781"/>
    </source>
</evidence>
<name>A3IVD4_9CHRO</name>